<dbReference type="EMBL" id="JAWWNJ010000114">
    <property type="protein sequence ID" value="KAK6992025.1"/>
    <property type="molecule type" value="Genomic_DNA"/>
</dbReference>
<comment type="caution">
    <text evidence="2">The sequence shown here is derived from an EMBL/GenBank/DDBJ whole genome shotgun (WGS) entry which is preliminary data.</text>
</comment>
<evidence type="ECO:0000256" key="1">
    <source>
        <dbReference type="SAM" id="MobiDB-lite"/>
    </source>
</evidence>
<dbReference type="Proteomes" id="UP001362999">
    <property type="component" value="Unassembled WGS sequence"/>
</dbReference>
<feature type="region of interest" description="Disordered" evidence="1">
    <location>
        <begin position="143"/>
        <end position="211"/>
    </location>
</feature>
<name>A0AAV9ZT48_9AGAR</name>
<sequence length="211" mass="22980">MTSNQTGTEEEKEWKGLKLTLIKKEEEDGTNNYSKFKQKSILDLKVVGYWKYVDGEDYKPPVIPEIQPSKQASSLSEARKAISPLQLGPEYDDRQREPEKVKRQDIQCRHQGDAGVAYPDAPVAKRSASEAFVDVLAASAALLEDPTESLKMSTSPEVDYAAGSAHDSNGLGGELEESGSTLKRGGDIDDGESHFEEQAATDTEPSGTGQT</sequence>
<evidence type="ECO:0000313" key="3">
    <source>
        <dbReference type="Proteomes" id="UP001362999"/>
    </source>
</evidence>
<reference evidence="2 3" key="1">
    <citation type="journal article" date="2024" name="J Genomics">
        <title>Draft genome sequencing and assembly of Favolaschia claudopus CIRM-BRFM 2984 isolated from oak limbs.</title>
        <authorList>
            <person name="Navarro D."/>
            <person name="Drula E."/>
            <person name="Chaduli D."/>
            <person name="Cazenave R."/>
            <person name="Ahrendt S."/>
            <person name="Wang J."/>
            <person name="Lipzen A."/>
            <person name="Daum C."/>
            <person name="Barry K."/>
            <person name="Grigoriev I.V."/>
            <person name="Favel A."/>
            <person name="Rosso M.N."/>
            <person name="Martin F."/>
        </authorList>
    </citation>
    <scope>NUCLEOTIDE SEQUENCE [LARGE SCALE GENOMIC DNA]</scope>
    <source>
        <strain evidence="2 3">CIRM-BRFM 2984</strain>
    </source>
</reference>
<dbReference type="AlphaFoldDB" id="A0AAV9ZT48"/>
<feature type="region of interest" description="Disordered" evidence="1">
    <location>
        <begin position="60"/>
        <end position="116"/>
    </location>
</feature>
<accession>A0AAV9ZT48</accession>
<feature type="compositionally biased region" description="Basic and acidic residues" evidence="1">
    <location>
        <begin position="91"/>
        <end position="112"/>
    </location>
</feature>
<protein>
    <submittedName>
        <fullName evidence="2">Uncharacterized protein</fullName>
    </submittedName>
</protein>
<feature type="compositionally biased region" description="Basic and acidic residues" evidence="1">
    <location>
        <begin position="184"/>
        <end position="197"/>
    </location>
</feature>
<organism evidence="2 3">
    <name type="scientific">Favolaschia claudopus</name>
    <dbReference type="NCBI Taxonomy" id="2862362"/>
    <lineage>
        <taxon>Eukaryota</taxon>
        <taxon>Fungi</taxon>
        <taxon>Dikarya</taxon>
        <taxon>Basidiomycota</taxon>
        <taxon>Agaricomycotina</taxon>
        <taxon>Agaricomycetes</taxon>
        <taxon>Agaricomycetidae</taxon>
        <taxon>Agaricales</taxon>
        <taxon>Marasmiineae</taxon>
        <taxon>Mycenaceae</taxon>
        <taxon>Favolaschia</taxon>
    </lineage>
</organism>
<proteinExistence type="predicted"/>
<evidence type="ECO:0000313" key="2">
    <source>
        <dbReference type="EMBL" id="KAK6992025.1"/>
    </source>
</evidence>
<keyword evidence="3" id="KW-1185">Reference proteome</keyword>
<feature type="compositionally biased region" description="Polar residues" evidence="1">
    <location>
        <begin position="200"/>
        <end position="211"/>
    </location>
</feature>
<gene>
    <name evidence="2" type="ORF">R3P38DRAFT_2803409</name>
</gene>